<evidence type="ECO:0000256" key="1">
    <source>
        <dbReference type="SAM" id="MobiDB-lite"/>
    </source>
</evidence>
<sequence length="51" mass="5771">MTQKSYIPKPVISTKSHFTDEGSMPKTFECFQNLGPPKNTTAHPSFRDKTI</sequence>
<accession>A0A0E9SP64</accession>
<proteinExistence type="predicted"/>
<reference evidence="2" key="2">
    <citation type="journal article" date="2015" name="Fish Shellfish Immunol.">
        <title>Early steps in the European eel (Anguilla anguilla)-Vibrio vulnificus interaction in the gills: Role of the RtxA13 toxin.</title>
        <authorList>
            <person name="Callol A."/>
            <person name="Pajuelo D."/>
            <person name="Ebbesson L."/>
            <person name="Teles M."/>
            <person name="MacKenzie S."/>
            <person name="Amaro C."/>
        </authorList>
    </citation>
    <scope>NUCLEOTIDE SEQUENCE</scope>
</reference>
<organism evidence="2">
    <name type="scientific">Anguilla anguilla</name>
    <name type="common">European freshwater eel</name>
    <name type="synonym">Muraena anguilla</name>
    <dbReference type="NCBI Taxonomy" id="7936"/>
    <lineage>
        <taxon>Eukaryota</taxon>
        <taxon>Metazoa</taxon>
        <taxon>Chordata</taxon>
        <taxon>Craniata</taxon>
        <taxon>Vertebrata</taxon>
        <taxon>Euteleostomi</taxon>
        <taxon>Actinopterygii</taxon>
        <taxon>Neopterygii</taxon>
        <taxon>Teleostei</taxon>
        <taxon>Anguilliformes</taxon>
        <taxon>Anguillidae</taxon>
        <taxon>Anguilla</taxon>
    </lineage>
</organism>
<name>A0A0E9SP64_ANGAN</name>
<dbReference type="AlphaFoldDB" id="A0A0E9SP64"/>
<evidence type="ECO:0000313" key="2">
    <source>
        <dbReference type="EMBL" id="JAH42278.1"/>
    </source>
</evidence>
<feature type="region of interest" description="Disordered" evidence="1">
    <location>
        <begin position="30"/>
        <end position="51"/>
    </location>
</feature>
<reference evidence="2" key="1">
    <citation type="submission" date="2014-11" db="EMBL/GenBank/DDBJ databases">
        <authorList>
            <person name="Amaro Gonzalez C."/>
        </authorList>
    </citation>
    <scope>NUCLEOTIDE SEQUENCE</scope>
</reference>
<protein>
    <submittedName>
        <fullName evidence="2">Uncharacterized protein</fullName>
    </submittedName>
</protein>
<dbReference type="EMBL" id="GBXM01066299">
    <property type="protein sequence ID" value="JAH42278.1"/>
    <property type="molecule type" value="Transcribed_RNA"/>
</dbReference>